<sequence>MIRDDNDPELNGKYLGTISSDFVKICETLKEASYQVRSRKFSDYPIFPISKTEQPIGQLFLSKEDKPIEWNYYITYLDEFVQRGLIEEDAVEQFKQTYKDPDEFCCLFVVDEAFTNFLYIPYPTD</sequence>
<dbReference type="EMBL" id="JBHSJJ010000022">
    <property type="protein sequence ID" value="MFC4874761.1"/>
    <property type="molecule type" value="Genomic_DNA"/>
</dbReference>
<dbReference type="RefSeq" id="WP_377069022.1">
    <property type="nucleotide sequence ID" value="NZ_JBHSJJ010000022.1"/>
</dbReference>
<organism evidence="1 2">
    <name type="scientific">Negadavirga shengliensis</name>
    <dbReference type="NCBI Taxonomy" id="1389218"/>
    <lineage>
        <taxon>Bacteria</taxon>
        <taxon>Pseudomonadati</taxon>
        <taxon>Bacteroidota</taxon>
        <taxon>Cytophagia</taxon>
        <taxon>Cytophagales</taxon>
        <taxon>Cyclobacteriaceae</taxon>
        <taxon>Negadavirga</taxon>
    </lineage>
</organism>
<proteinExistence type="predicted"/>
<keyword evidence="2" id="KW-1185">Reference proteome</keyword>
<reference evidence="2" key="1">
    <citation type="journal article" date="2019" name="Int. J. Syst. Evol. Microbiol.">
        <title>The Global Catalogue of Microorganisms (GCM) 10K type strain sequencing project: providing services to taxonomists for standard genome sequencing and annotation.</title>
        <authorList>
            <consortium name="The Broad Institute Genomics Platform"/>
            <consortium name="The Broad Institute Genome Sequencing Center for Infectious Disease"/>
            <person name="Wu L."/>
            <person name="Ma J."/>
        </authorList>
    </citation>
    <scope>NUCLEOTIDE SEQUENCE [LARGE SCALE GENOMIC DNA]</scope>
    <source>
        <strain evidence="2">CGMCC 4.7466</strain>
    </source>
</reference>
<name>A0ABV9T8G3_9BACT</name>
<protein>
    <submittedName>
        <fullName evidence="1">Uncharacterized protein</fullName>
    </submittedName>
</protein>
<evidence type="ECO:0000313" key="2">
    <source>
        <dbReference type="Proteomes" id="UP001595818"/>
    </source>
</evidence>
<dbReference type="Proteomes" id="UP001595818">
    <property type="component" value="Unassembled WGS sequence"/>
</dbReference>
<accession>A0ABV9T8G3</accession>
<evidence type="ECO:0000313" key="1">
    <source>
        <dbReference type="EMBL" id="MFC4874761.1"/>
    </source>
</evidence>
<comment type="caution">
    <text evidence="1">The sequence shown here is derived from an EMBL/GenBank/DDBJ whole genome shotgun (WGS) entry which is preliminary data.</text>
</comment>
<gene>
    <name evidence="1" type="ORF">ACFPFU_23860</name>
</gene>